<keyword evidence="4" id="KW-0472">Membrane</keyword>
<accession>A0ABU2M613</accession>
<evidence type="ECO:0000259" key="5">
    <source>
        <dbReference type="Pfam" id="PF07730"/>
    </source>
</evidence>
<keyword evidence="2 6" id="KW-0418">Kinase</keyword>
<gene>
    <name evidence="6" type="ORF">RM479_06745</name>
</gene>
<dbReference type="InterPro" id="IPR036890">
    <property type="entry name" value="HATPase_C_sf"/>
</dbReference>
<feature type="transmembrane region" description="Helical" evidence="4">
    <location>
        <begin position="95"/>
        <end position="119"/>
    </location>
</feature>
<proteinExistence type="predicted"/>
<dbReference type="Proteomes" id="UP001183390">
    <property type="component" value="Unassembled WGS sequence"/>
</dbReference>
<feature type="domain" description="Signal transduction histidine kinase subgroup 3 dimerisation and phosphoacceptor" evidence="5">
    <location>
        <begin position="204"/>
        <end position="270"/>
    </location>
</feature>
<feature type="transmembrane region" description="Helical" evidence="4">
    <location>
        <begin position="131"/>
        <end position="147"/>
    </location>
</feature>
<name>A0ABU2M613_9ACTN</name>
<reference evidence="7" key="1">
    <citation type="submission" date="2023-07" db="EMBL/GenBank/DDBJ databases">
        <title>30 novel species of actinomycetes from the DSMZ collection.</title>
        <authorList>
            <person name="Nouioui I."/>
        </authorList>
    </citation>
    <scope>NUCLEOTIDE SEQUENCE [LARGE SCALE GENOMIC DNA]</scope>
    <source>
        <strain evidence="7">DSM 44743</strain>
    </source>
</reference>
<protein>
    <submittedName>
        <fullName evidence="6">Histidine kinase</fullName>
    </submittedName>
</protein>
<keyword evidence="1" id="KW-0808">Transferase</keyword>
<dbReference type="CDD" id="cd16917">
    <property type="entry name" value="HATPase_UhpB-NarQ-NarX-like"/>
    <property type="match status" value="1"/>
</dbReference>
<keyword evidence="7" id="KW-1185">Reference proteome</keyword>
<dbReference type="InterPro" id="IPR011712">
    <property type="entry name" value="Sig_transdc_His_kin_sub3_dim/P"/>
</dbReference>
<dbReference type="Gene3D" id="3.30.565.10">
    <property type="entry name" value="Histidine kinase-like ATPase, C-terminal domain"/>
    <property type="match status" value="1"/>
</dbReference>
<feature type="transmembrane region" description="Helical" evidence="4">
    <location>
        <begin position="54"/>
        <end position="75"/>
    </location>
</feature>
<evidence type="ECO:0000256" key="3">
    <source>
        <dbReference type="ARBA" id="ARBA00023012"/>
    </source>
</evidence>
<dbReference type="InterPro" id="IPR050482">
    <property type="entry name" value="Sensor_HK_TwoCompSys"/>
</dbReference>
<dbReference type="Pfam" id="PF07730">
    <property type="entry name" value="HisKA_3"/>
    <property type="match status" value="1"/>
</dbReference>
<keyword evidence="4" id="KW-1133">Transmembrane helix</keyword>
<dbReference type="EMBL" id="JAVREP010000003">
    <property type="protein sequence ID" value="MDT0328109.1"/>
    <property type="molecule type" value="Genomic_DNA"/>
</dbReference>
<feature type="transmembrane region" description="Helical" evidence="4">
    <location>
        <begin position="159"/>
        <end position="183"/>
    </location>
</feature>
<feature type="transmembrane region" description="Helical" evidence="4">
    <location>
        <begin position="25"/>
        <end position="48"/>
    </location>
</feature>
<dbReference type="PANTHER" id="PTHR24421:SF63">
    <property type="entry name" value="SENSOR HISTIDINE KINASE DESK"/>
    <property type="match status" value="1"/>
</dbReference>
<keyword evidence="4" id="KW-0812">Transmembrane</keyword>
<sequence>MSPRAEHDDPPEETANDRRMRVVRLVIMSSMGLVVLVMLGIPLLELVLGGPGHVLWRSLAAEATVLPMSLLLLLLLRDRIDGRRIPDPRYYWGSLVLLAATVLLLQGPTMAMGLIASWWGVGVFTAPRERTVVVTLALAAAPWPLILTADDGVPVAVHLFLWVAAIVWALLLASGSMATIWLWDITKQAVEGQHARSRLAVTEERLRFARDMHDLLGHSLSALAVKAELAGRLVDRAPDRAESELREVHDLAREALRQVRSAVSGYRELDLIEEVASVRGVIETAGARTEVTGLDVLGGLEETGGIAALAAWVVREGGTNVLRHSDATRCRIDFSLIEDAAEGRALIVEISNDRAREGGDGTGNGLTGLSERLSAVGGGLTAARTRDGGFLLRAVLPV</sequence>
<evidence type="ECO:0000256" key="4">
    <source>
        <dbReference type="SAM" id="Phobius"/>
    </source>
</evidence>
<dbReference type="PANTHER" id="PTHR24421">
    <property type="entry name" value="NITRATE/NITRITE SENSOR PROTEIN NARX-RELATED"/>
    <property type="match status" value="1"/>
</dbReference>
<comment type="caution">
    <text evidence="6">The sequence shown here is derived from an EMBL/GenBank/DDBJ whole genome shotgun (WGS) entry which is preliminary data.</text>
</comment>
<evidence type="ECO:0000256" key="1">
    <source>
        <dbReference type="ARBA" id="ARBA00022679"/>
    </source>
</evidence>
<evidence type="ECO:0000313" key="6">
    <source>
        <dbReference type="EMBL" id="MDT0328109.1"/>
    </source>
</evidence>
<dbReference type="RefSeq" id="WP_311510848.1">
    <property type="nucleotide sequence ID" value="NZ_JAVREP010000003.1"/>
</dbReference>
<dbReference type="GO" id="GO:0016301">
    <property type="term" value="F:kinase activity"/>
    <property type="evidence" value="ECO:0007669"/>
    <property type="project" value="UniProtKB-KW"/>
</dbReference>
<evidence type="ECO:0000313" key="7">
    <source>
        <dbReference type="Proteomes" id="UP001183390"/>
    </source>
</evidence>
<evidence type="ECO:0000256" key="2">
    <source>
        <dbReference type="ARBA" id="ARBA00022777"/>
    </source>
</evidence>
<dbReference type="Gene3D" id="1.20.5.1930">
    <property type="match status" value="1"/>
</dbReference>
<organism evidence="6 7">
    <name type="scientific">Nocardiopsis lambiniae</name>
    <dbReference type="NCBI Taxonomy" id="3075539"/>
    <lineage>
        <taxon>Bacteria</taxon>
        <taxon>Bacillati</taxon>
        <taxon>Actinomycetota</taxon>
        <taxon>Actinomycetes</taxon>
        <taxon>Streptosporangiales</taxon>
        <taxon>Nocardiopsidaceae</taxon>
        <taxon>Nocardiopsis</taxon>
    </lineage>
</organism>
<keyword evidence="3" id="KW-0902">Two-component regulatory system</keyword>